<evidence type="ECO:0000259" key="2">
    <source>
        <dbReference type="Pfam" id="PF01321"/>
    </source>
</evidence>
<organism evidence="3 4">
    <name type="scientific">Roseovarius albus</name>
    <dbReference type="NCBI Taxonomy" id="1247867"/>
    <lineage>
        <taxon>Bacteria</taxon>
        <taxon>Pseudomonadati</taxon>
        <taxon>Pseudomonadota</taxon>
        <taxon>Alphaproteobacteria</taxon>
        <taxon>Rhodobacterales</taxon>
        <taxon>Roseobacteraceae</taxon>
        <taxon>Roseovarius</taxon>
    </lineage>
</organism>
<dbReference type="Pfam" id="PF01321">
    <property type="entry name" value="Creatinase_N"/>
    <property type="match status" value="1"/>
</dbReference>
<dbReference type="AlphaFoldDB" id="A0A1X7A3U6"/>
<gene>
    <name evidence="3" type="ORF">ROA7450_03791</name>
</gene>
<evidence type="ECO:0000259" key="1">
    <source>
        <dbReference type="Pfam" id="PF00557"/>
    </source>
</evidence>
<dbReference type="PANTHER" id="PTHR46112:SF2">
    <property type="entry name" value="XAA-PRO AMINOPEPTIDASE P-RELATED"/>
    <property type="match status" value="1"/>
</dbReference>
<dbReference type="Proteomes" id="UP000193061">
    <property type="component" value="Unassembled WGS sequence"/>
</dbReference>
<dbReference type="InterPro" id="IPR000587">
    <property type="entry name" value="Creatinase_N"/>
</dbReference>
<dbReference type="SUPFAM" id="SSF53092">
    <property type="entry name" value="Creatinase/prolidase N-terminal domain"/>
    <property type="match status" value="1"/>
</dbReference>
<dbReference type="RefSeq" id="WP_234999591.1">
    <property type="nucleotide sequence ID" value="NZ_FWFX01000016.1"/>
</dbReference>
<dbReference type="GO" id="GO:0016787">
    <property type="term" value="F:hydrolase activity"/>
    <property type="evidence" value="ECO:0007669"/>
    <property type="project" value="UniProtKB-KW"/>
</dbReference>
<dbReference type="Gene3D" id="3.90.230.10">
    <property type="entry name" value="Creatinase/methionine aminopeptidase superfamily"/>
    <property type="match status" value="1"/>
</dbReference>
<dbReference type="PANTHER" id="PTHR46112">
    <property type="entry name" value="AMINOPEPTIDASE"/>
    <property type="match status" value="1"/>
</dbReference>
<feature type="domain" description="Creatinase N-terminal" evidence="2">
    <location>
        <begin position="22"/>
        <end position="158"/>
    </location>
</feature>
<dbReference type="Gene3D" id="3.40.350.10">
    <property type="entry name" value="Creatinase/prolidase N-terminal domain"/>
    <property type="match status" value="1"/>
</dbReference>
<evidence type="ECO:0000313" key="4">
    <source>
        <dbReference type="Proteomes" id="UP000193061"/>
    </source>
</evidence>
<dbReference type="CDD" id="cd01066">
    <property type="entry name" value="APP_MetAP"/>
    <property type="match status" value="1"/>
</dbReference>
<dbReference type="InterPro" id="IPR036005">
    <property type="entry name" value="Creatinase/aminopeptidase-like"/>
</dbReference>
<dbReference type="InterPro" id="IPR050659">
    <property type="entry name" value="Peptidase_M24B"/>
</dbReference>
<dbReference type="EC" id="3.4.-.-" evidence="3"/>
<dbReference type="InterPro" id="IPR029149">
    <property type="entry name" value="Creatin/AminoP/Spt16_N"/>
</dbReference>
<name>A0A1X7A3U6_9RHOB</name>
<dbReference type="Pfam" id="PF00557">
    <property type="entry name" value="Peptidase_M24"/>
    <property type="match status" value="1"/>
</dbReference>
<accession>A0A1X7A3U6</accession>
<dbReference type="InterPro" id="IPR000994">
    <property type="entry name" value="Pept_M24"/>
</dbReference>
<dbReference type="EMBL" id="FWFX01000016">
    <property type="protein sequence ID" value="SLN69892.1"/>
    <property type="molecule type" value="Genomic_DNA"/>
</dbReference>
<proteinExistence type="predicted"/>
<sequence length="392" mass="43049">MNVATKASNPTAPFPMSELSSRVERARLALSQNDLDGILISVPESIYWLTGMDHWGFFAAHVLILNRNGEMGLACRAMEQITFDNQVTNARFYGHKDHEELSDYVLQAMSDLGLKGGRVGIEKRSLFLTPRHAELIQAGDPDADWFDASGIIDDLRQVKSPLEMEYTRAAARAADLGTLAAIEAVRDGASDYEISAAYHNKTILEGSEYPGFGPFFRPTTRLGEEHTTWRGDHFHNGDAVFMETCGAYRKYQAPMGRLVYVGSAPEGAEKSAELAIDGMKAICGALKPGGKAGDAYAAWREVAASAGLHDYERHHCGYMVGIGFPPSWTGGSMVTSLFPNSQRTLEVGMVFHAHSWFTNTDVIDYFISNTVLLTENGAEILTNQTPETLIIR</sequence>
<keyword evidence="3" id="KW-0378">Hydrolase</keyword>
<reference evidence="3 4" key="1">
    <citation type="submission" date="2017-03" db="EMBL/GenBank/DDBJ databases">
        <authorList>
            <person name="Afonso C.L."/>
            <person name="Miller P.J."/>
            <person name="Scott M.A."/>
            <person name="Spackman E."/>
            <person name="Goraichik I."/>
            <person name="Dimitrov K.M."/>
            <person name="Suarez D.L."/>
            <person name="Swayne D.E."/>
        </authorList>
    </citation>
    <scope>NUCLEOTIDE SEQUENCE [LARGE SCALE GENOMIC DNA]</scope>
    <source>
        <strain evidence="3 4">CECT 7450</strain>
    </source>
</reference>
<feature type="domain" description="Peptidase M24" evidence="1">
    <location>
        <begin position="166"/>
        <end position="375"/>
    </location>
</feature>
<evidence type="ECO:0000313" key="3">
    <source>
        <dbReference type="EMBL" id="SLN69892.1"/>
    </source>
</evidence>
<protein>
    <submittedName>
        <fullName evidence="3">Putative peptidase</fullName>
        <ecNumber evidence="3">3.4.-.-</ecNumber>
    </submittedName>
</protein>
<keyword evidence="4" id="KW-1185">Reference proteome</keyword>
<dbReference type="SUPFAM" id="SSF55920">
    <property type="entry name" value="Creatinase/aminopeptidase"/>
    <property type="match status" value="1"/>
</dbReference>